<comment type="catalytic activity">
    <reaction evidence="5 6">
        <text>alpha-D-glucose 1-phosphate + UTP + H(+) = UDP-alpha-D-glucose + diphosphate</text>
        <dbReference type="Rhea" id="RHEA:19889"/>
        <dbReference type="ChEBI" id="CHEBI:15378"/>
        <dbReference type="ChEBI" id="CHEBI:33019"/>
        <dbReference type="ChEBI" id="CHEBI:46398"/>
        <dbReference type="ChEBI" id="CHEBI:58601"/>
        <dbReference type="ChEBI" id="CHEBI:58885"/>
        <dbReference type="EC" id="2.7.7.9"/>
    </reaction>
</comment>
<dbReference type="InterPro" id="IPR005771">
    <property type="entry name" value="GalU_uridylyltTrfase_bac/arc"/>
</dbReference>
<dbReference type="PANTHER" id="PTHR43197:SF1">
    <property type="entry name" value="UTP--GLUCOSE-1-PHOSPHATE URIDYLYLTRANSFERASE"/>
    <property type="match status" value="1"/>
</dbReference>
<proteinExistence type="inferred from homology"/>
<dbReference type="OrthoDB" id="9803871at2"/>
<gene>
    <name evidence="8" type="primary">galU</name>
    <name evidence="8" type="ORF">CWS01_06935</name>
</gene>
<evidence type="ECO:0000256" key="4">
    <source>
        <dbReference type="ARBA" id="ARBA00022695"/>
    </source>
</evidence>
<dbReference type="NCBIfam" id="TIGR01099">
    <property type="entry name" value="galU"/>
    <property type="match status" value="1"/>
</dbReference>
<accession>A0A2N0Z4A8</accession>
<dbReference type="InterPro" id="IPR029044">
    <property type="entry name" value="Nucleotide-diphossugar_trans"/>
</dbReference>
<dbReference type="Proteomes" id="UP000233375">
    <property type="component" value="Unassembled WGS sequence"/>
</dbReference>
<feature type="domain" description="Nucleotidyl transferase" evidence="7">
    <location>
        <begin position="5"/>
        <end position="266"/>
    </location>
</feature>
<dbReference type="AlphaFoldDB" id="A0A2N0Z4A8"/>
<dbReference type="Pfam" id="PF00483">
    <property type="entry name" value="NTP_transferase"/>
    <property type="match status" value="1"/>
</dbReference>
<comment type="caution">
    <text evidence="8">The sequence shown here is derived from an EMBL/GenBank/DDBJ whole genome shotgun (WGS) entry which is preliminary data.</text>
</comment>
<evidence type="ECO:0000313" key="9">
    <source>
        <dbReference type="Proteomes" id="UP000233375"/>
    </source>
</evidence>
<dbReference type="Gene3D" id="3.90.550.10">
    <property type="entry name" value="Spore Coat Polysaccharide Biosynthesis Protein SpsA, Chain A"/>
    <property type="match status" value="1"/>
</dbReference>
<dbReference type="CDD" id="cd02541">
    <property type="entry name" value="UGPase_prokaryotic"/>
    <property type="match status" value="1"/>
</dbReference>
<keyword evidence="4 6" id="KW-0548">Nucleotidyltransferase</keyword>
<keyword evidence="3 6" id="KW-0808">Transferase</keyword>
<dbReference type="GO" id="GO:0003983">
    <property type="term" value="F:UTP:glucose-1-phosphate uridylyltransferase activity"/>
    <property type="evidence" value="ECO:0007669"/>
    <property type="project" value="UniProtKB-EC"/>
</dbReference>
<evidence type="ECO:0000256" key="1">
    <source>
        <dbReference type="ARBA" id="ARBA00006890"/>
    </source>
</evidence>
<evidence type="ECO:0000256" key="5">
    <source>
        <dbReference type="ARBA" id="ARBA00048128"/>
    </source>
</evidence>
<organism evidence="8 9">
    <name type="scientific">Niallia nealsonii</name>
    <dbReference type="NCBI Taxonomy" id="115979"/>
    <lineage>
        <taxon>Bacteria</taxon>
        <taxon>Bacillati</taxon>
        <taxon>Bacillota</taxon>
        <taxon>Bacilli</taxon>
        <taxon>Bacillales</taxon>
        <taxon>Bacillaceae</taxon>
        <taxon>Niallia</taxon>
    </lineage>
</organism>
<evidence type="ECO:0000259" key="7">
    <source>
        <dbReference type="Pfam" id="PF00483"/>
    </source>
</evidence>
<evidence type="ECO:0000313" key="8">
    <source>
        <dbReference type="EMBL" id="PKG24346.1"/>
    </source>
</evidence>
<dbReference type="GO" id="GO:0006011">
    <property type="term" value="P:UDP-alpha-D-glucose metabolic process"/>
    <property type="evidence" value="ECO:0007669"/>
    <property type="project" value="InterPro"/>
</dbReference>
<evidence type="ECO:0000256" key="3">
    <source>
        <dbReference type="ARBA" id="ARBA00022679"/>
    </source>
</evidence>
<dbReference type="RefSeq" id="WP_101176470.1">
    <property type="nucleotide sequence ID" value="NZ_PISE01000014.1"/>
</dbReference>
<dbReference type="PANTHER" id="PTHR43197">
    <property type="entry name" value="UTP--GLUCOSE-1-PHOSPHATE URIDYLYLTRANSFERASE"/>
    <property type="match status" value="1"/>
</dbReference>
<keyword evidence="9" id="KW-1185">Reference proteome</keyword>
<dbReference type="EC" id="2.7.7.9" evidence="2 6"/>
<protein>
    <recommendedName>
        <fullName evidence="2 6">UTP--glucose-1-phosphate uridylyltransferase</fullName>
        <ecNumber evidence="2 6">2.7.7.9</ecNumber>
    </recommendedName>
    <alternativeName>
        <fullName evidence="6">UDP-glucose pyrophosphorylase</fullName>
    </alternativeName>
</protein>
<name>A0A2N0Z4A8_9BACI</name>
<reference evidence="8 9" key="1">
    <citation type="journal article" date="2003" name="Int. J. Syst. Evol. Microbiol.">
        <title>Bacillus nealsonii sp. nov., isolated from a spacecraft-assembly facility, whose spores are gamma-radiation resistant.</title>
        <authorList>
            <person name="Venkateswaran K."/>
            <person name="Kempf M."/>
            <person name="Chen F."/>
            <person name="Satomi M."/>
            <person name="Nicholson W."/>
            <person name="Kern R."/>
        </authorList>
    </citation>
    <scope>NUCLEOTIDE SEQUENCE [LARGE SCALE GENOMIC DNA]</scope>
    <source>
        <strain evidence="8 9">FO-92</strain>
    </source>
</reference>
<comment type="similarity">
    <text evidence="1 6">Belongs to the UDPGP type 2 family.</text>
</comment>
<sequence>MKIRKAIIPAAGLGTRFLPATKTLPKEMLPIIDKPAIQYIIEEAVASGIEEILIVTGRGKYAIEDHFDKSYELEDILLKRHQFEHLHEIQQISSLASIYYVRQKDPLGLGDAILCGKSFIGDEPFAVLLGDDIVHAETPLLQQLIDVAITYHSPALAISEVEESDISKYGIIRPALPPLKENIYKIDALVEKPHPDYAPSRYAIMGRYILPPSIFSILEHNTPEKGKELQLTDAIAELNKQTSILGLDFAGIRYDIGDKLGFIKATIDFSLLREEMREEILAFCKKKLDMFTKEKKN</sequence>
<dbReference type="EMBL" id="PISE01000014">
    <property type="protein sequence ID" value="PKG24346.1"/>
    <property type="molecule type" value="Genomic_DNA"/>
</dbReference>
<evidence type="ECO:0000256" key="2">
    <source>
        <dbReference type="ARBA" id="ARBA00012415"/>
    </source>
</evidence>
<dbReference type="SUPFAM" id="SSF53448">
    <property type="entry name" value="Nucleotide-diphospho-sugar transferases"/>
    <property type="match status" value="1"/>
</dbReference>
<evidence type="ECO:0000256" key="6">
    <source>
        <dbReference type="RuleBase" id="RU361259"/>
    </source>
</evidence>
<dbReference type="InterPro" id="IPR005835">
    <property type="entry name" value="NTP_transferase_dom"/>
</dbReference>